<organism evidence="2 3">
    <name type="scientific">Acrocarpospora pleiomorpha</name>
    <dbReference type="NCBI Taxonomy" id="90975"/>
    <lineage>
        <taxon>Bacteria</taxon>
        <taxon>Bacillati</taxon>
        <taxon>Actinomycetota</taxon>
        <taxon>Actinomycetes</taxon>
        <taxon>Streptosporangiales</taxon>
        <taxon>Streptosporangiaceae</taxon>
        <taxon>Acrocarpospora</taxon>
    </lineage>
</organism>
<dbReference type="Proteomes" id="UP000377595">
    <property type="component" value="Unassembled WGS sequence"/>
</dbReference>
<reference evidence="2 3" key="1">
    <citation type="submission" date="2019-10" db="EMBL/GenBank/DDBJ databases">
        <title>Whole genome shotgun sequence of Acrocarpospora pleiomorpha NBRC 16267.</title>
        <authorList>
            <person name="Ichikawa N."/>
            <person name="Kimura A."/>
            <person name="Kitahashi Y."/>
            <person name="Komaki H."/>
            <person name="Oguchi A."/>
        </authorList>
    </citation>
    <scope>NUCLEOTIDE SEQUENCE [LARGE SCALE GENOMIC DNA]</scope>
    <source>
        <strain evidence="2 3">NBRC 16267</strain>
    </source>
</reference>
<evidence type="ECO:0000313" key="2">
    <source>
        <dbReference type="EMBL" id="GES27383.1"/>
    </source>
</evidence>
<keyword evidence="3" id="KW-1185">Reference proteome</keyword>
<proteinExistence type="predicted"/>
<evidence type="ECO:0000313" key="3">
    <source>
        <dbReference type="Proteomes" id="UP000377595"/>
    </source>
</evidence>
<feature type="compositionally biased region" description="Basic and acidic residues" evidence="1">
    <location>
        <begin position="1"/>
        <end position="19"/>
    </location>
</feature>
<protein>
    <submittedName>
        <fullName evidence="2">Uncharacterized protein</fullName>
    </submittedName>
</protein>
<gene>
    <name evidence="2" type="ORF">Aple_102830</name>
</gene>
<comment type="caution">
    <text evidence="2">The sequence shown here is derived from an EMBL/GenBank/DDBJ whole genome shotgun (WGS) entry which is preliminary data.</text>
</comment>
<evidence type="ECO:0000256" key="1">
    <source>
        <dbReference type="SAM" id="MobiDB-lite"/>
    </source>
</evidence>
<dbReference type="AlphaFoldDB" id="A0A5M3Y521"/>
<name>A0A5M3Y521_9ACTN</name>
<sequence length="59" mass="6340">MPGRDPLDKRSPKPVDPRGAHVASPFCQADASSGQVGMQYDPDGGWSLEASKFTKIHNT</sequence>
<accession>A0A5M3Y521</accession>
<dbReference type="EMBL" id="BLAF01000126">
    <property type="protein sequence ID" value="GES27383.1"/>
    <property type="molecule type" value="Genomic_DNA"/>
</dbReference>
<feature type="region of interest" description="Disordered" evidence="1">
    <location>
        <begin position="1"/>
        <end position="22"/>
    </location>
</feature>